<dbReference type="Proteomes" id="UP000317093">
    <property type="component" value="Chromosome"/>
</dbReference>
<keyword evidence="2" id="KW-1185">Reference proteome</keyword>
<accession>A0A518B5N7</accession>
<evidence type="ECO:0000313" key="2">
    <source>
        <dbReference type="Proteomes" id="UP000317093"/>
    </source>
</evidence>
<evidence type="ECO:0000313" key="1">
    <source>
        <dbReference type="EMBL" id="QDU62291.1"/>
    </source>
</evidence>
<reference evidence="1 2" key="1">
    <citation type="submission" date="2019-02" db="EMBL/GenBank/DDBJ databases">
        <title>Deep-cultivation of Planctomycetes and their phenomic and genomic characterization uncovers novel biology.</title>
        <authorList>
            <person name="Wiegand S."/>
            <person name="Jogler M."/>
            <person name="Boedeker C."/>
            <person name="Pinto D."/>
            <person name="Vollmers J."/>
            <person name="Rivas-Marin E."/>
            <person name="Kohn T."/>
            <person name="Peeters S.H."/>
            <person name="Heuer A."/>
            <person name="Rast P."/>
            <person name="Oberbeckmann S."/>
            <person name="Bunk B."/>
            <person name="Jeske O."/>
            <person name="Meyerdierks A."/>
            <person name="Storesund J.E."/>
            <person name="Kallscheuer N."/>
            <person name="Luecker S."/>
            <person name="Lage O.M."/>
            <person name="Pohl T."/>
            <person name="Merkel B.J."/>
            <person name="Hornburger P."/>
            <person name="Mueller R.-W."/>
            <person name="Bruemmer F."/>
            <person name="Labrenz M."/>
            <person name="Spormann A.M."/>
            <person name="Op den Camp H."/>
            <person name="Overmann J."/>
            <person name="Amann R."/>
            <person name="Jetten M.S.M."/>
            <person name="Mascher T."/>
            <person name="Medema M.H."/>
            <person name="Devos D.P."/>
            <person name="Kaster A.-K."/>
            <person name="Ovreas L."/>
            <person name="Rohde M."/>
            <person name="Galperin M.Y."/>
            <person name="Jogler C."/>
        </authorList>
    </citation>
    <scope>NUCLEOTIDE SEQUENCE [LARGE SCALE GENOMIC DNA]</scope>
    <source>
        <strain evidence="1 2">Pan216</strain>
    </source>
</reference>
<gene>
    <name evidence="1" type="ORF">Pan216_31580</name>
</gene>
<dbReference type="Gene3D" id="2.40.160.10">
    <property type="entry name" value="Porin"/>
    <property type="match status" value="1"/>
</dbReference>
<dbReference type="InterPro" id="IPR023614">
    <property type="entry name" value="Porin_dom_sf"/>
</dbReference>
<dbReference type="KEGG" id="knv:Pan216_31580"/>
<name>A0A518B5N7_9BACT</name>
<protein>
    <submittedName>
        <fullName evidence="1">Phosphate-selective porin O and P</fullName>
    </submittedName>
</protein>
<dbReference type="InterPro" id="IPR010870">
    <property type="entry name" value="Porin_O/P"/>
</dbReference>
<dbReference type="Pfam" id="PF07396">
    <property type="entry name" value="Porin_O_P"/>
    <property type="match status" value="1"/>
</dbReference>
<dbReference type="EMBL" id="CP036279">
    <property type="protein sequence ID" value="QDU62291.1"/>
    <property type="molecule type" value="Genomic_DNA"/>
</dbReference>
<dbReference type="AlphaFoldDB" id="A0A518B5N7"/>
<organism evidence="1 2">
    <name type="scientific">Kolteria novifilia</name>
    <dbReference type="NCBI Taxonomy" id="2527975"/>
    <lineage>
        <taxon>Bacteria</taxon>
        <taxon>Pseudomonadati</taxon>
        <taxon>Planctomycetota</taxon>
        <taxon>Planctomycetia</taxon>
        <taxon>Kolteriales</taxon>
        <taxon>Kolteriaceae</taxon>
        <taxon>Kolteria</taxon>
    </lineage>
</organism>
<sequence length="489" mass="53605">MRRPARSTNCIAKRTVWFALRVPLLAVLGILSLSSFGLAQQPAVVAPSKKTSASPQAIVVIADESVVEHLPGEEPPTQWVESGEVVVPSASCYPISSKLTVDYDDGFLLRPIDKSRTPFELKLNFHNQFRYTGFARDQPGYINAAGDPIPIENRNDFGVNRGRIVFSGFAIDPDLSYYINIDYNTVTGENISILTAWFGYRFSDALRLSFGLGKVPGTWEWLESSRYTLGAERSMATTFFRPSFTAGVWADGRLPGNVRYRAMVGDGFNTRSLSETEIDTSLLFSEMVWWEPLGDFGIGFSDLERHQRPVIRVGEAFTYAPNDAGPFGEPGPEQTVIRLSDGTPIVAEGALAPGVTVNSFNIALCSLHAGLKYRGFSLDGEYFLRWLTQIDGNGALPVSSLFDQGFMAQTGLFVLPKVELYAIGSFVTGDFGSGSQVTGGANWYVRGTRNWRVTFDATALDTSPAQQARTGYQAGATGPLIRAQVWILF</sequence>
<proteinExistence type="predicted"/>